<evidence type="ECO:0000313" key="2">
    <source>
        <dbReference type="Proteomes" id="UP000315133"/>
    </source>
</evidence>
<comment type="caution">
    <text evidence="1">The sequence shown here is derived from an EMBL/GenBank/DDBJ whole genome shotgun (WGS) entry which is preliminary data.</text>
</comment>
<dbReference type="InterPro" id="IPR015946">
    <property type="entry name" value="KH_dom-like_a/b"/>
</dbReference>
<gene>
    <name evidence="1" type="ORF">FB476_0959</name>
</gene>
<sequence length="129" mass="13811">MDGSVFAVTATAGTLRAAEGVLLRHTWTEEGVVAGPATNGAQLLHLSVALCLLNDAYRESERLGFHLDGVEVAVDGGFDAEWRSTGIRYRITLDSDATPEEHARLLAVLHEVAEIPRALRAGTTVTRMG</sequence>
<dbReference type="Gene3D" id="3.30.300.20">
    <property type="match status" value="1"/>
</dbReference>
<name>A0A543KLY6_9MICO</name>
<dbReference type="OrthoDB" id="1358603at2"/>
<evidence type="ECO:0000313" key="1">
    <source>
        <dbReference type="EMBL" id="TQM96099.1"/>
    </source>
</evidence>
<dbReference type="RefSeq" id="WP_141817763.1">
    <property type="nucleotide sequence ID" value="NZ_VFPU01000001.1"/>
</dbReference>
<dbReference type="EMBL" id="VFPU01000001">
    <property type="protein sequence ID" value="TQM96099.1"/>
    <property type="molecule type" value="Genomic_DNA"/>
</dbReference>
<protein>
    <submittedName>
        <fullName evidence="1">OsmC-like protein</fullName>
    </submittedName>
</protein>
<dbReference type="Pfam" id="PF02566">
    <property type="entry name" value="OsmC"/>
    <property type="match status" value="1"/>
</dbReference>
<dbReference type="Proteomes" id="UP000315133">
    <property type="component" value="Unassembled WGS sequence"/>
</dbReference>
<organism evidence="1 2">
    <name type="scientific">Ornithinimicrobium humiphilum</name>
    <dbReference type="NCBI Taxonomy" id="125288"/>
    <lineage>
        <taxon>Bacteria</taxon>
        <taxon>Bacillati</taxon>
        <taxon>Actinomycetota</taxon>
        <taxon>Actinomycetes</taxon>
        <taxon>Micrococcales</taxon>
        <taxon>Ornithinimicrobiaceae</taxon>
        <taxon>Ornithinimicrobium</taxon>
    </lineage>
</organism>
<dbReference type="AlphaFoldDB" id="A0A543KLY6"/>
<dbReference type="InterPro" id="IPR003718">
    <property type="entry name" value="OsmC/Ohr_fam"/>
</dbReference>
<reference evidence="1 2" key="1">
    <citation type="submission" date="2019-06" db="EMBL/GenBank/DDBJ databases">
        <title>Sequencing the genomes of 1000 actinobacteria strains.</title>
        <authorList>
            <person name="Klenk H.-P."/>
        </authorList>
    </citation>
    <scope>NUCLEOTIDE SEQUENCE [LARGE SCALE GENOMIC DNA]</scope>
    <source>
        <strain evidence="1 2">DSM 12362</strain>
    </source>
</reference>
<accession>A0A543KLY6</accession>
<keyword evidence="2" id="KW-1185">Reference proteome</keyword>
<dbReference type="InterPro" id="IPR036102">
    <property type="entry name" value="OsmC/Ohrsf"/>
</dbReference>
<dbReference type="SUPFAM" id="SSF82784">
    <property type="entry name" value="OsmC-like"/>
    <property type="match status" value="1"/>
</dbReference>
<proteinExistence type="predicted"/>